<keyword evidence="1" id="KW-0732">Signal</keyword>
<evidence type="ECO:0000313" key="3">
    <source>
        <dbReference type="Proteomes" id="UP001283341"/>
    </source>
</evidence>
<proteinExistence type="predicted"/>
<protein>
    <submittedName>
        <fullName evidence="2">Uncharacterized protein</fullName>
    </submittedName>
</protein>
<reference evidence="2" key="1">
    <citation type="journal article" date="2023" name="Mol. Phylogenet. Evol.">
        <title>Genome-scale phylogeny and comparative genomics of the fungal order Sordariales.</title>
        <authorList>
            <person name="Hensen N."/>
            <person name="Bonometti L."/>
            <person name="Westerberg I."/>
            <person name="Brannstrom I.O."/>
            <person name="Guillou S."/>
            <person name="Cros-Aarteil S."/>
            <person name="Calhoun S."/>
            <person name="Haridas S."/>
            <person name="Kuo A."/>
            <person name="Mondo S."/>
            <person name="Pangilinan J."/>
            <person name="Riley R."/>
            <person name="LaButti K."/>
            <person name="Andreopoulos B."/>
            <person name="Lipzen A."/>
            <person name="Chen C."/>
            <person name="Yan M."/>
            <person name="Daum C."/>
            <person name="Ng V."/>
            <person name="Clum A."/>
            <person name="Steindorff A."/>
            <person name="Ohm R.A."/>
            <person name="Martin F."/>
            <person name="Silar P."/>
            <person name="Natvig D.O."/>
            <person name="Lalanne C."/>
            <person name="Gautier V."/>
            <person name="Ament-Velasquez S.L."/>
            <person name="Kruys A."/>
            <person name="Hutchinson M.I."/>
            <person name="Powell A.J."/>
            <person name="Barry K."/>
            <person name="Miller A.N."/>
            <person name="Grigoriev I.V."/>
            <person name="Debuchy R."/>
            <person name="Gladieux P."/>
            <person name="Hiltunen Thoren M."/>
            <person name="Johannesson H."/>
        </authorList>
    </citation>
    <scope>NUCLEOTIDE SEQUENCE</scope>
    <source>
        <strain evidence="2">CBS 118394</strain>
    </source>
</reference>
<evidence type="ECO:0000313" key="2">
    <source>
        <dbReference type="EMBL" id="KAK3313586.1"/>
    </source>
</evidence>
<name>A0AAE0HVM4_9PEZI</name>
<accession>A0AAE0HVM4</accession>
<keyword evidence="3" id="KW-1185">Reference proteome</keyword>
<dbReference type="EMBL" id="JAUEDM010000007">
    <property type="protein sequence ID" value="KAK3313586.1"/>
    <property type="molecule type" value="Genomic_DNA"/>
</dbReference>
<dbReference type="AlphaFoldDB" id="A0AAE0HVM4"/>
<dbReference type="Proteomes" id="UP001283341">
    <property type="component" value="Unassembled WGS sequence"/>
</dbReference>
<sequence>MRLPVWMPVCLLIVSAAASPLTTGDAPVPAALQKKGVYCCVYGGLCTTKCDCAICVVSKTAGCICTVTCTNFGTPFDPNHGGGGSAGTTVSQCIPGRCDCDNTF</sequence>
<reference evidence="2" key="2">
    <citation type="submission" date="2023-06" db="EMBL/GenBank/DDBJ databases">
        <authorList>
            <consortium name="Lawrence Berkeley National Laboratory"/>
            <person name="Haridas S."/>
            <person name="Hensen N."/>
            <person name="Bonometti L."/>
            <person name="Westerberg I."/>
            <person name="Brannstrom I.O."/>
            <person name="Guillou S."/>
            <person name="Cros-Aarteil S."/>
            <person name="Calhoun S."/>
            <person name="Kuo A."/>
            <person name="Mondo S."/>
            <person name="Pangilinan J."/>
            <person name="Riley R."/>
            <person name="Labutti K."/>
            <person name="Andreopoulos B."/>
            <person name="Lipzen A."/>
            <person name="Chen C."/>
            <person name="Yanf M."/>
            <person name="Daum C."/>
            <person name="Ng V."/>
            <person name="Clum A."/>
            <person name="Steindorff A."/>
            <person name="Ohm R."/>
            <person name="Martin F."/>
            <person name="Silar P."/>
            <person name="Natvig D."/>
            <person name="Lalanne C."/>
            <person name="Gautier V."/>
            <person name="Ament-Velasquez S.L."/>
            <person name="Kruys A."/>
            <person name="Hutchinson M.I."/>
            <person name="Powell A.J."/>
            <person name="Barry K."/>
            <person name="Miller A.N."/>
            <person name="Grigoriev I.V."/>
            <person name="Debuchy R."/>
            <person name="Gladieux P."/>
            <person name="Thoren M.H."/>
            <person name="Johannesson H."/>
        </authorList>
    </citation>
    <scope>NUCLEOTIDE SEQUENCE</scope>
    <source>
        <strain evidence="2">CBS 118394</strain>
    </source>
</reference>
<evidence type="ECO:0000256" key="1">
    <source>
        <dbReference type="SAM" id="SignalP"/>
    </source>
</evidence>
<feature type="chain" id="PRO_5042033760" evidence="1">
    <location>
        <begin position="19"/>
        <end position="104"/>
    </location>
</feature>
<feature type="signal peptide" evidence="1">
    <location>
        <begin position="1"/>
        <end position="18"/>
    </location>
</feature>
<gene>
    <name evidence="2" type="ORF">B0H66DRAFT_536845</name>
</gene>
<comment type="caution">
    <text evidence="2">The sequence shown here is derived from an EMBL/GenBank/DDBJ whole genome shotgun (WGS) entry which is preliminary data.</text>
</comment>
<organism evidence="2 3">
    <name type="scientific">Apodospora peruviana</name>
    <dbReference type="NCBI Taxonomy" id="516989"/>
    <lineage>
        <taxon>Eukaryota</taxon>
        <taxon>Fungi</taxon>
        <taxon>Dikarya</taxon>
        <taxon>Ascomycota</taxon>
        <taxon>Pezizomycotina</taxon>
        <taxon>Sordariomycetes</taxon>
        <taxon>Sordariomycetidae</taxon>
        <taxon>Sordariales</taxon>
        <taxon>Lasiosphaeriaceae</taxon>
        <taxon>Apodospora</taxon>
    </lineage>
</organism>